<reference evidence="1 2" key="1">
    <citation type="submission" date="2013-11" db="EMBL/GenBank/DDBJ databases">
        <title>Genome sequencing of Stegodyphus mimosarum.</title>
        <authorList>
            <person name="Bechsgaard J."/>
        </authorList>
    </citation>
    <scope>NUCLEOTIDE SEQUENCE [LARGE SCALE GENOMIC DNA]</scope>
</reference>
<dbReference type="GO" id="GO:0044774">
    <property type="term" value="P:mitotic DNA integrity checkpoint signaling"/>
    <property type="evidence" value="ECO:0007669"/>
    <property type="project" value="TreeGrafter"/>
</dbReference>
<evidence type="ECO:0000313" key="1">
    <source>
        <dbReference type="EMBL" id="KFM69950.1"/>
    </source>
</evidence>
<dbReference type="GO" id="GO:0003690">
    <property type="term" value="F:double-stranded DNA binding"/>
    <property type="evidence" value="ECO:0007669"/>
    <property type="project" value="TreeGrafter"/>
</dbReference>
<dbReference type="GO" id="GO:0031297">
    <property type="term" value="P:replication fork processing"/>
    <property type="evidence" value="ECO:0007669"/>
    <property type="project" value="TreeGrafter"/>
</dbReference>
<dbReference type="GO" id="GO:0003697">
    <property type="term" value="F:single-stranded DNA binding"/>
    <property type="evidence" value="ECO:0007669"/>
    <property type="project" value="TreeGrafter"/>
</dbReference>
<keyword evidence="1" id="KW-0808">Transferase</keyword>
<dbReference type="OrthoDB" id="8028980at2759"/>
<dbReference type="GO" id="GO:0005634">
    <property type="term" value="C:nucleus"/>
    <property type="evidence" value="ECO:0007669"/>
    <property type="project" value="TreeGrafter"/>
</dbReference>
<dbReference type="GO" id="GO:0032259">
    <property type="term" value="P:methylation"/>
    <property type="evidence" value="ECO:0007669"/>
    <property type="project" value="UniProtKB-KW"/>
</dbReference>
<name>A0A087TXW1_STEMI</name>
<dbReference type="AlphaFoldDB" id="A0A087TXW1"/>
<dbReference type="InterPro" id="IPR052709">
    <property type="entry name" value="Transposase-MT_Hybrid"/>
</dbReference>
<dbReference type="GO" id="GO:0006303">
    <property type="term" value="P:double-strand break repair via nonhomologous end joining"/>
    <property type="evidence" value="ECO:0007669"/>
    <property type="project" value="TreeGrafter"/>
</dbReference>
<dbReference type="GO" id="GO:0042800">
    <property type="term" value="F:histone H3K4 methyltransferase activity"/>
    <property type="evidence" value="ECO:0007669"/>
    <property type="project" value="TreeGrafter"/>
</dbReference>
<dbReference type="GO" id="GO:0046975">
    <property type="term" value="F:histone H3K36 methyltransferase activity"/>
    <property type="evidence" value="ECO:0007669"/>
    <property type="project" value="TreeGrafter"/>
</dbReference>
<accession>A0A087TXW1</accession>
<evidence type="ECO:0000313" key="2">
    <source>
        <dbReference type="Proteomes" id="UP000054359"/>
    </source>
</evidence>
<dbReference type="GO" id="GO:0000793">
    <property type="term" value="C:condensed chromosome"/>
    <property type="evidence" value="ECO:0007669"/>
    <property type="project" value="TreeGrafter"/>
</dbReference>
<dbReference type="GO" id="GO:0015074">
    <property type="term" value="P:DNA integration"/>
    <property type="evidence" value="ECO:0007669"/>
    <property type="project" value="TreeGrafter"/>
</dbReference>
<dbReference type="Proteomes" id="UP000054359">
    <property type="component" value="Unassembled WGS sequence"/>
</dbReference>
<organism evidence="1 2">
    <name type="scientific">Stegodyphus mimosarum</name>
    <name type="common">African social velvet spider</name>
    <dbReference type="NCBI Taxonomy" id="407821"/>
    <lineage>
        <taxon>Eukaryota</taxon>
        <taxon>Metazoa</taxon>
        <taxon>Ecdysozoa</taxon>
        <taxon>Arthropoda</taxon>
        <taxon>Chelicerata</taxon>
        <taxon>Arachnida</taxon>
        <taxon>Araneae</taxon>
        <taxon>Araneomorphae</taxon>
        <taxon>Entelegynae</taxon>
        <taxon>Eresoidea</taxon>
        <taxon>Eresidae</taxon>
        <taxon>Stegodyphus</taxon>
    </lineage>
</organism>
<feature type="non-terminal residue" evidence="1">
    <location>
        <position position="166"/>
    </location>
</feature>
<dbReference type="PANTHER" id="PTHR46060:SF2">
    <property type="entry name" value="HISTONE-LYSINE N-METHYLTRANSFERASE SETMAR"/>
    <property type="match status" value="1"/>
</dbReference>
<protein>
    <submittedName>
        <fullName evidence="1">Histone-lysine N-methyltransferase SETMAR</fullName>
    </submittedName>
</protein>
<keyword evidence="1" id="KW-0489">Methyltransferase</keyword>
<dbReference type="GO" id="GO:0000014">
    <property type="term" value="F:single-stranded DNA endodeoxyribonuclease activity"/>
    <property type="evidence" value="ECO:0007669"/>
    <property type="project" value="TreeGrafter"/>
</dbReference>
<sequence length="166" mass="19289">MCTASTNVVSNGYQVRIWYRKFKNKDYNIQEAQRSGQPIDVNEARQRELVEEDQFATTSELAKEFSAMSISLTMHPINLTFKFNHWVPYERTQADKDRRVRGCFNLLEYQHKDKIRDRIVTSAESGFTTNNTCRKGGVTSYGQKVPFLHSLSEIINQPYDLSTDFC</sequence>
<dbReference type="GO" id="GO:0044547">
    <property type="term" value="F:DNA topoisomerase binding"/>
    <property type="evidence" value="ECO:0007669"/>
    <property type="project" value="TreeGrafter"/>
</dbReference>
<dbReference type="GO" id="GO:0035861">
    <property type="term" value="C:site of double-strand break"/>
    <property type="evidence" value="ECO:0007669"/>
    <property type="project" value="TreeGrafter"/>
</dbReference>
<gene>
    <name evidence="1" type="ORF">X975_13834</name>
</gene>
<dbReference type="GO" id="GO:0000729">
    <property type="term" value="P:DNA double-strand break processing"/>
    <property type="evidence" value="ECO:0007669"/>
    <property type="project" value="TreeGrafter"/>
</dbReference>
<keyword evidence="2" id="KW-1185">Reference proteome</keyword>
<dbReference type="PANTHER" id="PTHR46060">
    <property type="entry name" value="MARINER MOS1 TRANSPOSASE-LIKE PROTEIN"/>
    <property type="match status" value="1"/>
</dbReference>
<dbReference type="EMBL" id="KK117255">
    <property type="protein sequence ID" value="KFM69950.1"/>
    <property type="molecule type" value="Genomic_DNA"/>
</dbReference>
<dbReference type="STRING" id="407821.A0A087TXW1"/>
<proteinExistence type="predicted"/>